<organism evidence="3">
    <name type="scientific">Tanacetum cinerariifolium</name>
    <name type="common">Dalmatian daisy</name>
    <name type="synonym">Chrysanthemum cinerariifolium</name>
    <dbReference type="NCBI Taxonomy" id="118510"/>
    <lineage>
        <taxon>Eukaryota</taxon>
        <taxon>Viridiplantae</taxon>
        <taxon>Streptophyta</taxon>
        <taxon>Embryophyta</taxon>
        <taxon>Tracheophyta</taxon>
        <taxon>Spermatophyta</taxon>
        <taxon>Magnoliopsida</taxon>
        <taxon>eudicotyledons</taxon>
        <taxon>Gunneridae</taxon>
        <taxon>Pentapetalae</taxon>
        <taxon>asterids</taxon>
        <taxon>campanulids</taxon>
        <taxon>Asterales</taxon>
        <taxon>Asteraceae</taxon>
        <taxon>Asteroideae</taxon>
        <taxon>Anthemideae</taxon>
        <taxon>Anthemidinae</taxon>
        <taxon>Tanacetum</taxon>
    </lineage>
</organism>
<feature type="region of interest" description="Disordered" evidence="1">
    <location>
        <begin position="1"/>
        <end position="110"/>
    </location>
</feature>
<dbReference type="InterPro" id="IPR052160">
    <property type="entry name" value="Gypsy_RT_Integrase-like"/>
</dbReference>
<evidence type="ECO:0000259" key="2">
    <source>
        <dbReference type="PROSITE" id="PS50994"/>
    </source>
</evidence>
<comment type="caution">
    <text evidence="3">The sequence shown here is derived from an EMBL/GenBank/DDBJ whole genome shotgun (WGS) entry which is preliminary data.</text>
</comment>
<dbReference type="Gene3D" id="3.30.420.10">
    <property type="entry name" value="Ribonuclease H-like superfamily/Ribonuclease H"/>
    <property type="match status" value="1"/>
</dbReference>
<sequence length="1326" mass="149231">VVILFGTIPTTIPDTTSMITPPTTDTPIIAPTIPPSPDYTPSSPDYSPASEAESDPSEDSASGHIPPLPATSPFLSSNDDTTDSDTPDTPPSPTHDTPFTEITASTQRSPVIPRRRVMILSLGQPIPHGRPYRYHLNGPIHMMTARKRVRPLPVQQLSVRHPVDHSLSDSSSRYSSSDHSSPDLPSTSAGPSRKRRRSPMTSVPALPLVSEALSPVRVDLIPSPKRVRDIGYLADVEDDPRETRVERVVHPAMPEDIPEPAQEGAAETIEGIQREQGRRIVGVESAVIALTVRVAELERDNQRLRGTASVESQRVDRLQCGMSLVFKDNRSVRNSYPLKMPNTRSRASMTHEEVEELIARRVAEEMKAREVVRNLEALNENEEQEGENGGKENGGNGGNGNGDNGENGNGGNGNEDNGNHGMNYGGFMPMARECTFQDFLKCKPHAFSGTEGVVRLTRWFEKMETVFNISNCPPKTIGVDAAYAMKWAGLMKLMTEVYCPRNEVQKVEAELWNLAVKGNDLTAYTQRFQELILLCTRMVPDEEDKVERFIGGLPDNIQRNVITVNPARLQDAICIANHLMDKKLQGYAENKRRMESNPRDNPIAITLDLPTVEPKNSLRMWDEHLDTIPATESDEFIKSSVENLVPSPSESEDLSDSECDELSCDNFTTFSNLLFDADDNFSSSDDELLLFLMSSPVNSLFSKQFPKELMKLIEEEIHLIEKLLYDNSSPRPLEEFIFETSDDAIESFSPILIEDNDSFMEEMDLSFTSDDPMPSGIEEDDYDSEVDILISEELLSLPENESFHFDIPSSSRPLTKPSDDNSRSLTVKVVDDISEHDVPMPRLLPTLVSNQEKSPHQLSHWGFKASQLHYECLMKSLNKALSTRLDMSTAYHPKTDGQSERTIQTLKDMLRACVLDFGKGWDKHLPLVEFSYNNSYHTSIKAAPFEALYGQQLSRVHSTFHVSKLKKCMADEPLAIPLDEIQVDDKLNFIEEPVEIMDREPTVEENGVTGTKKYDELSAAEKIQVDCDMKATIIILQGLPTNIYSLVNHHRVAKDLWERVQLLMQGTSLTKQERECKLHDAFDKFTHIKGESLHNYYLRFTQLINDMNIYNMKIEQFQAPQKETKPLFKMEGSQCNKFRGDKGKVILVLIIRVMLLVLEETMQLDRQGFLNATTSKVKDIWLGNALSLSDQGNATWYKDKAMLVEAQEVRQVLDEEQLIFLADPRVPNSQAIQTIISTNVAFQTEDLNTYEFDCDDVLNAKAVLMVNISNYGSNVKSEVPYSKTYLNDMENQSVHAMQDFKQSPAVNFPNNEIYSDRNIIPHSLYL</sequence>
<feature type="compositionally biased region" description="Low complexity" evidence="1">
    <location>
        <begin position="168"/>
        <end position="188"/>
    </location>
</feature>
<reference evidence="3" key="1">
    <citation type="journal article" date="2019" name="Sci. Rep.">
        <title>Draft genome of Tanacetum cinerariifolium, the natural source of mosquito coil.</title>
        <authorList>
            <person name="Yamashiro T."/>
            <person name="Shiraishi A."/>
            <person name="Satake H."/>
            <person name="Nakayama K."/>
        </authorList>
    </citation>
    <scope>NUCLEOTIDE SEQUENCE</scope>
</reference>
<dbReference type="PROSITE" id="PS50994">
    <property type="entry name" value="INTEGRASE"/>
    <property type="match status" value="1"/>
</dbReference>
<dbReference type="GO" id="GO:0015074">
    <property type="term" value="P:DNA integration"/>
    <property type="evidence" value="ECO:0007669"/>
    <property type="project" value="InterPro"/>
</dbReference>
<dbReference type="InterPro" id="IPR001584">
    <property type="entry name" value="Integrase_cat-core"/>
</dbReference>
<feature type="domain" description="Integrase catalytic" evidence="2">
    <location>
        <begin position="770"/>
        <end position="952"/>
    </location>
</feature>
<dbReference type="GO" id="GO:0003676">
    <property type="term" value="F:nucleic acid binding"/>
    <property type="evidence" value="ECO:0007669"/>
    <property type="project" value="InterPro"/>
</dbReference>
<protein>
    <recommendedName>
        <fullName evidence="2">Integrase catalytic domain-containing protein</fullName>
    </recommendedName>
</protein>
<feature type="region of interest" description="Disordered" evidence="1">
    <location>
        <begin position="375"/>
        <end position="417"/>
    </location>
</feature>
<dbReference type="SUPFAM" id="SSF53098">
    <property type="entry name" value="Ribonuclease H-like"/>
    <property type="match status" value="1"/>
</dbReference>
<evidence type="ECO:0000256" key="1">
    <source>
        <dbReference type="SAM" id="MobiDB-lite"/>
    </source>
</evidence>
<name>A0A6L2KVQ8_TANCI</name>
<dbReference type="PANTHER" id="PTHR47266">
    <property type="entry name" value="ENDONUCLEASE-RELATED"/>
    <property type="match status" value="1"/>
</dbReference>
<feature type="compositionally biased region" description="Low complexity" evidence="1">
    <location>
        <begin position="39"/>
        <end position="51"/>
    </location>
</feature>
<dbReference type="EMBL" id="BKCJ010003215">
    <property type="protein sequence ID" value="GEU53703.1"/>
    <property type="molecule type" value="Genomic_DNA"/>
</dbReference>
<feature type="region of interest" description="Disordered" evidence="1">
    <location>
        <begin position="158"/>
        <end position="203"/>
    </location>
</feature>
<proteinExistence type="predicted"/>
<feature type="compositionally biased region" description="Low complexity" evidence="1">
    <location>
        <begin position="7"/>
        <end position="31"/>
    </location>
</feature>
<dbReference type="InterPro" id="IPR036397">
    <property type="entry name" value="RNaseH_sf"/>
</dbReference>
<feature type="compositionally biased region" description="Gly residues" evidence="1">
    <location>
        <begin position="391"/>
        <end position="413"/>
    </location>
</feature>
<dbReference type="InterPro" id="IPR005162">
    <property type="entry name" value="Retrotrans_gag_dom"/>
</dbReference>
<feature type="compositionally biased region" description="Polar residues" evidence="1">
    <location>
        <begin position="100"/>
        <end position="109"/>
    </location>
</feature>
<gene>
    <name evidence="3" type="ORF">Tci_025681</name>
</gene>
<accession>A0A6L2KVQ8</accession>
<feature type="non-terminal residue" evidence="3">
    <location>
        <position position="1"/>
    </location>
</feature>
<dbReference type="InterPro" id="IPR012337">
    <property type="entry name" value="RNaseH-like_sf"/>
</dbReference>
<evidence type="ECO:0000313" key="3">
    <source>
        <dbReference type="EMBL" id="GEU53703.1"/>
    </source>
</evidence>
<dbReference type="Pfam" id="PF03732">
    <property type="entry name" value="Retrotrans_gag"/>
    <property type="match status" value="1"/>
</dbReference>